<evidence type="ECO:0000313" key="2">
    <source>
        <dbReference type="EMBL" id="EZG55941.1"/>
    </source>
</evidence>
<dbReference type="VEuPathDB" id="CryptoDB:GNI_106970"/>
<evidence type="ECO:0000256" key="1">
    <source>
        <dbReference type="SAM" id="Phobius"/>
    </source>
</evidence>
<proteinExistence type="predicted"/>
<name>A0A023B440_GRENI</name>
<dbReference type="OMA" id="TIEECFI"/>
<reference evidence="2" key="1">
    <citation type="submission" date="2013-12" db="EMBL/GenBank/DDBJ databases">
        <authorList>
            <person name="Omoto C.K."/>
            <person name="Sibley D."/>
            <person name="Venepally P."/>
            <person name="Hadjithomas M."/>
            <person name="Karamycheva S."/>
            <person name="Brunk B."/>
            <person name="Roos D."/>
            <person name="Caler E."/>
            <person name="Lorenzi H."/>
        </authorList>
    </citation>
    <scope>NUCLEOTIDE SEQUENCE</scope>
</reference>
<keyword evidence="1 2" id="KW-0812">Transmembrane</keyword>
<gene>
    <name evidence="2" type="ORF">GNI_106970</name>
</gene>
<keyword evidence="3" id="KW-1185">Reference proteome</keyword>
<evidence type="ECO:0000313" key="3">
    <source>
        <dbReference type="Proteomes" id="UP000019763"/>
    </source>
</evidence>
<feature type="transmembrane region" description="Helical" evidence="1">
    <location>
        <begin position="370"/>
        <end position="392"/>
    </location>
</feature>
<keyword evidence="1" id="KW-1133">Transmembrane helix</keyword>
<dbReference type="EMBL" id="AFNH02000796">
    <property type="protein sequence ID" value="EZG55941.1"/>
    <property type="molecule type" value="Genomic_DNA"/>
</dbReference>
<accession>A0A023B440</accession>
<keyword evidence="1" id="KW-0472">Membrane</keyword>
<feature type="transmembrane region" description="Helical" evidence="1">
    <location>
        <begin position="51"/>
        <end position="76"/>
    </location>
</feature>
<sequence length="437" mass="49891">MTEADVSKAQELEAVGAALLGRMYASASVRGGGWFRGVRFRWNHYRYVWRVCLYYGLVCIFCLAQLAPTWLFYFYARRVKCVSYERCGWFKNYECGKRVFYTLVYLLLALSWILLVISVLCLLQYFTLRLFLHHSQHDLVKFRSKYKGWLSKIIVYAPWILGFINLLWVLVVAVIVLVLLIHPSSSSADVTTQNLALARTRNGTERFWNPSGLLAGTGALDEPELDDELNLYRRRRLPEKHRDRLLGSVSNLIYGGSAGSYKGGCSKRLSAQGLQAVLNCRIYFEKCCSKSSCPELSVPPREKYSCNSLPFLSSHGFLDEPLPYARLVDVCDLVTQPVSSEVALSYCDTAQYTIEECFISHTGYSDLHKVYIIIVGFSGFVFVVSTALLPIIKDITPLLGTSLLWDITPLESFFFQVPESFEAWPIRFIRKMFTPWS</sequence>
<feature type="transmembrane region" description="Helical" evidence="1">
    <location>
        <begin position="153"/>
        <end position="181"/>
    </location>
</feature>
<dbReference type="RefSeq" id="XP_011131398.1">
    <property type="nucleotide sequence ID" value="XM_011133096.1"/>
</dbReference>
<dbReference type="GeneID" id="22913818"/>
<dbReference type="AlphaFoldDB" id="A0A023B440"/>
<organism evidence="2 3">
    <name type="scientific">Gregarina niphandrodes</name>
    <name type="common">Septate eugregarine</name>
    <dbReference type="NCBI Taxonomy" id="110365"/>
    <lineage>
        <taxon>Eukaryota</taxon>
        <taxon>Sar</taxon>
        <taxon>Alveolata</taxon>
        <taxon>Apicomplexa</taxon>
        <taxon>Conoidasida</taxon>
        <taxon>Gregarinasina</taxon>
        <taxon>Eugregarinorida</taxon>
        <taxon>Gregarinidae</taxon>
        <taxon>Gregarina</taxon>
    </lineage>
</organism>
<feature type="transmembrane region" description="Helical" evidence="1">
    <location>
        <begin position="99"/>
        <end position="132"/>
    </location>
</feature>
<comment type="caution">
    <text evidence="2">The sequence shown here is derived from an EMBL/GenBank/DDBJ whole genome shotgun (WGS) entry which is preliminary data.</text>
</comment>
<dbReference type="Proteomes" id="UP000019763">
    <property type="component" value="Unassembled WGS sequence"/>
</dbReference>
<protein>
    <submittedName>
        <fullName evidence="2">Transmembrane protein</fullName>
    </submittedName>
</protein>